<dbReference type="InterPro" id="IPR050696">
    <property type="entry name" value="FtsA/MreB"/>
</dbReference>
<dbReference type="SUPFAM" id="SSF53067">
    <property type="entry name" value="Actin-like ATPase domain"/>
    <property type="match status" value="2"/>
</dbReference>
<feature type="domain" description="SHS2" evidence="1">
    <location>
        <begin position="6"/>
        <end position="171"/>
    </location>
</feature>
<protein>
    <submittedName>
        <fullName evidence="2">Type IV pilus assembly protein PilM</fullName>
    </submittedName>
</protein>
<dbReference type="Proteomes" id="UP001500218">
    <property type="component" value="Unassembled WGS sequence"/>
</dbReference>
<comment type="caution">
    <text evidence="2">The sequence shown here is derived from an EMBL/GenBank/DDBJ whole genome shotgun (WGS) entry which is preliminary data.</text>
</comment>
<organism evidence="2 3">
    <name type="scientific">Luedemannella flava</name>
    <dbReference type="NCBI Taxonomy" id="349316"/>
    <lineage>
        <taxon>Bacteria</taxon>
        <taxon>Bacillati</taxon>
        <taxon>Actinomycetota</taxon>
        <taxon>Actinomycetes</taxon>
        <taxon>Micromonosporales</taxon>
        <taxon>Micromonosporaceae</taxon>
        <taxon>Luedemannella</taxon>
    </lineage>
</organism>
<evidence type="ECO:0000313" key="2">
    <source>
        <dbReference type="EMBL" id="GAA1821726.1"/>
    </source>
</evidence>
<keyword evidence="3" id="KW-1185">Reference proteome</keyword>
<dbReference type="Pfam" id="PF11104">
    <property type="entry name" value="PilM_2"/>
    <property type="match status" value="1"/>
</dbReference>
<name>A0ABP4YKN9_9ACTN</name>
<dbReference type="NCBIfam" id="TIGR01175">
    <property type="entry name" value="pilM"/>
    <property type="match status" value="1"/>
</dbReference>
<dbReference type="SMART" id="SM00842">
    <property type="entry name" value="FtsA"/>
    <property type="match status" value="1"/>
</dbReference>
<dbReference type="Gene3D" id="3.30.1490.300">
    <property type="match status" value="1"/>
</dbReference>
<evidence type="ECO:0000259" key="1">
    <source>
        <dbReference type="SMART" id="SM00842"/>
    </source>
</evidence>
<dbReference type="EMBL" id="BAAALT010000182">
    <property type="protein sequence ID" value="GAA1821726.1"/>
    <property type="molecule type" value="Genomic_DNA"/>
</dbReference>
<dbReference type="PANTHER" id="PTHR32432:SF3">
    <property type="entry name" value="ETHANOLAMINE UTILIZATION PROTEIN EUTJ"/>
    <property type="match status" value="1"/>
</dbReference>
<sequence>MISKSIVGLDIGSTRMRAVEIKHGKSGPTLVQFGQVDVPADAIQGGVVHDGAAVTAALRDLWATTRFRSRTVVLGVTNRQVVVREVTLVNMPDRELRASLPFQVREMLPLPPEQSVLDFHPLARVDDGRNVRGLLVAAPKDAVLTAVRTVERAGLHVERVDLASFALLRAASRLDDTVEAIVDIGAQATTVVVHVNGEPLIVRTVPRGGYEITELLAERLGADLSGAEALKRRVGLNDDETEPETAGMIREVIRPLVREVRGSFAYLSAREEHQEVARLVLSGGGSLLQGFDAALQSELDIPVVGADPFARVRIPRRHSGLRDLTSLPAATVSIGLGLRAGR</sequence>
<dbReference type="CDD" id="cd24049">
    <property type="entry name" value="ASKHA_NBD_PilM"/>
    <property type="match status" value="1"/>
</dbReference>
<dbReference type="RefSeq" id="WP_344136483.1">
    <property type="nucleotide sequence ID" value="NZ_BAAALT010000182.1"/>
</dbReference>
<dbReference type="PIRSF" id="PIRSF019169">
    <property type="entry name" value="PilM"/>
    <property type="match status" value="1"/>
</dbReference>
<accession>A0ABP4YKN9</accession>
<dbReference type="InterPro" id="IPR005883">
    <property type="entry name" value="PilM"/>
</dbReference>
<dbReference type="InterPro" id="IPR043129">
    <property type="entry name" value="ATPase_NBD"/>
</dbReference>
<dbReference type="InterPro" id="IPR003494">
    <property type="entry name" value="SHS2_FtsA"/>
</dbReference>
<dbReference type="PANTHER" id="PTHR32432">
    <property type="entry name" value="CELL DIVISION PROTEIN FTSA-RELATED"/>
    <property type="match status" value="1"/>
</dbReference>
<proteinExistence type="predicted"/>
<evidence type="ECO:0000313" key="3">
    <source>
        <dbReference type="Proteomes" id="UP001500218"/>
    </source>
</evidence>
<gene>
    <name evidence="2" type="primary">pilM</name>
    <name evidence="2" type="ORF">GCM10009682_47470</name>
</gene>
<reference evidence="3" key="1">
    <citation type="journal article" date="2019" name="Int. J. Syst. Evol. Microbiol.">
        <title>The Global Catalogue of Microorganisms (GCM) 10K type strain sequencing project: providing services to taxonomists for standard genome sequencing and annotation.</title>
        <authorList>
            <consortium name="The Broad Institute Genomics Platform"/>
            <consortium name="The Broad Institute Genome Sequencing Center for Infectious Disease"/>
            <person name="Wu L."/>
            <person name="Ma J."/>
        </authorList>
    </citation>
    <scope>NUCLEOTIDE SEQUENCE [LARGE SCALE GENOMIC DNA]</scope>
    <source>
        <strain evidence="3">JCM 13250</strain>
    </source>
</reference>
<dbReference type="Gene3D" id="3.30.420.40">
    <property type="match status" value="2"/>
</dbReference>